<dbReference type="RefSeq" id="WP_062499476.1">
    <property type="nucleotide sequence ID" value="NZ_MXAN01000008.1"/>
</dbReference>
<comment type="caution">
    <text evidence="1">The sequence shown here is derived from an EMBL/GenBank/DDBJ whole genome shotgun (WGS) entry which is preliminary data.</text>
</comment>
<dbReference type="EMBL" id="MXAN01000008">
    <property type="protein sequence ID" value="OPH39036.1"/>
    <property type="molecule type" value="Genomic_DNA"/>
</dbReference>
<evidence type="ECO:0000313" key="1">
    <source>
        <dbReference type="EMBL" id="OPH39036.1"/>
    </source>
</evidence>
<proteinExistence type="predicted"/>
<protein>
    <submittedName>
        <fullName evidence="1">Uncharacterized protein</fullName>
    </submittedName>
</protein>
<gene>
    <name evidence="1" type="ORF">B5J94_01420</name>
</gene>
<evidence type="ECO:0000313" key="2">
    <source>
        <dbReference type="Proteomes" id="UP000191025"/>
    </source>
</evidence>
<reference evidence="2" key="1">
    <citation type="submission" date="2017-03" db="EMBL/GenBank/DDBJ databases">
        <title>Draft genome sequence of Moraxella equi CCUG 4950T type strain.</title>
        <authorList>
            <person name="Salva-Serra F."/>
            <person name="Engstrom-Jakobsson H."/>
            <person name="Thorell K."/>
            <person name="Jaen-Luchoro D."/>
            <person name="Gonzales-Siles L."/>
            <person name="Karlsson R."/>
            <person name="Yazdan S."/>
            <person name="Boulund F."/>
            <person name="Johnning A."/>
            <person name="Engstrand L."/>
            <person name="Kristiansson E."/>
            <person name="Moore E."/>
        </authorList>
    </citation>
    <scope>NUCLEOTIDE SEQUENCE [LARGE SCALE GENOMIC DNA]</scope>
    <source>
        <strain evidence="2">CCUG 4441</strain>
    </source>
</reference>
<dbReference type="AlphaFoldDB" id="A0A1V4H3S8"/>
<name>A0A1V4H3S8_MORLA</name>
<sequence length="123" mass="14275">MKNATAFGQPIQEIYKVTGWEDSEFGLKFSNKDFAKILPSFSFNAQEYNEMKSYKIKGGDLLLVVYDMENERTLELPYQDINKYSNENRYTKIIQSSPNGVKYEGFYFDVNRKGRTLACGSYV</sequence>
<accession>A0A1V4H3S8</accession>
<dbReference type="Proteomes" id="UP000191025">
    <property type="component" value="Unassembled WGS sequence"/>
</dbReference>
<organism evidence="1 2">
    <name type="scientific">Moraxella lacunata</name>
    <dbReference type="NCBI Taxonomy" id="477"/>
    <lineage>
        <taxon>Bacteria</taxon>
        <taxon>Pseudomonadati</taxon>
        <taxon>Pseudomonadota</taxon>
        <taxon>Gammaproteobacteria</taxon>
        <taxon>Moraxellales</taxon>
        <taxon>Moraxellaceae</taxon>
        <taxon>Moraxella</taxon>
    </lineage>
</organism>